<dbReference type="KEGG" id="acab:QRX50_06665"/>
<dbReference type="EMBL" id="CP127294">
    <property type="protein sequence ID" value="WIX80453.1"/>
    <property type="molecule type" value="Genomic_DNA"/>
</dbReference>
<dbReference type="PROSITE" id="PS00134">
    <property type="entry name" value="TRYPSIN_HIS"/>
    <property type="match status" value="1"/>
</dbReference>
<keyword evidence="2" id="KW-1185">Reference proteome</keyword>
<evidence type="ECO:0000313" key="2">
    <source>
        <dbReference type="Proteomes" id="UP001236014"/>
    </source>
</evidence>
<sequence>MRRAPVVLALGAVVLLGATGTVVAIAGHRVSPAQTPARPDDAAVGALFLDGSHYCTASVVHSDRGDELLTAAHCLHDGAGGTYFTGVTFAPGFHDGVAPFGFWAVRDELVAQGWAGDSDPDLDVGFATAHQTGASGPLETVTGANRLGTNGPFARAVTVTGYPDGSDVPAVCTTTTSKQDTFQLRVDCGGFATGTSGGPFVADADPHTKLGTVVGVVGGFETGGDTDDVSYSSYFDDDVTALYRQATSRP</sequence>
<dbReference type="GO" id="GO:0006508">
    <property type="term" value="P:proteolysis"/>
    <property type="evidence" value="ECO:0007669"/>
    <property type="project" value="UniProtKB-KW"/>
</dbReference>
<evidence type="ECO:0000313" key="1">
    <source>
        <dbReference type="EMBL" id="WIX80453.1"/>
    </source>
</evidence>
<dbReference type="RefSeq" id="WP_285971083.1">
    <property type="nucleotide sequence ID" value="NZ_CP127294.1"/>
</dbReference>
<proteinExistence type="predicted"/>
<reference evidence="1 2" key="1">
    <citation type="submission" date="2023-06" db="EMBL/GenBank/DDBJ databases">
        <authorList>
            <person name="Oyuntsetseg B."/>
            <person name="Kim S.B."/>
        </authorList>
    </citation>
    <scope>NUCLEOTIDE SEQUENCE [LARGE SCALE GENOMIC DNA]</scope>
    <source>
        <strain evidence="1 2">2-15</strain>
    </source>
</reference>
<dbReference type="AlphaFoldDB" id="A0A9Y2MX80"/>
<keyword evidence="1" id="KW-0378">Hydrolase</keyword>
<protein>
    <submittedName>
        <fullName evidence="1">Serine protease</fullName>
    </submittedName>
</protein>
<dbReference type="InterPro" id="IPR043504">
    <property type="entry name" value="Peptidase_S1_PA_chymotrypsin"/>
</dbReference>
<dbReference type="Proteomes" id="UP001236014">
    <property type="component" value="Chromosome"/>
</dbReference>
<name>A0A9Y2MX80_9PSEU</name>
<accession>A0A9Y2MX80</accession>
<dbReference type="GO" id="GO:0004252">
    <property type="term" value="F:serine-type endopeptidase activity"/>
    <property type="evidence" value="ECO:0007669"/>
    <property type="project" value="InterPro"/>
</dbReference>
<keyword evidence="1" id="KW-0645">Protease</keyword>
<organism evidence="1 2">
    <name type="scientific">Amycolatopsis carbonis</name>
    <dbReference type="NCBI Taxonomy" id="715471"/>
    <lineage>
        <taxon>Bacteria</taxon>
        <taxon>Bacillati</taxon>
        <taxon>Actinomycetota</taxon>
        <taxon>Actinomycetes</taxon>
        <taxon>Pseudonocardiales</taxon>
        <taxon>Pseudonocardiaceae</taxon>
        <taxon>Amycolatopsis</taxon>
    </lineage>
</organism>
<dbReference type="Gene3D" id="2.40.10.10">
    <property type="entry name" value="Trypsin-like serine proteases"/>
    <property type="match status" value="2"/>
</dbReference>
<dbReference type="SUPFAM" id="SSF50494">
    <property type="entry name" value="Trypsin-like serine proteases"/>
    <property type="match status" value="1"/>
</dbReference>
<dbReference type="InterPro" id="IPR018114">
    <property type="entry name" value="TRYPSIN_HIS"/>
</dbReference>
<gene>
    <name evidence="1" type="ORF">QRX50_06665</name>
</gene>
<dbReference type="InterPro" id="IPR009003">
    <property type="entry name" value="Peptidase_S1_PA"/>
</dbReference>